<dbReference type="InterPro" id="IPR042759">
    <property type="entry name" value="CCDC126"/>
</dbReference>
<keyword evidence="3" id="KW-0325">Glycoprotein</keyword>
<proteinExistence type="predicted"/>
<dbReference type="Pfam" id="PF15027">
    <property type="entry name" value="MGT5A_N"/>
    <property type="match status" value="1"/>
</dbReference>
<dbReference type="PANTHER" id="PTHR46941">
    <property type="entry name" value="COILED-COIL DOMAIN-CONTAINING PROTEIN 126"/>
    <property type="match status" value="1"/>
</dbReference>
<dbReference type="InterPro" id="IPR027833">
    <property type="entry name" value="MGT5A-like_N"/>
</dbReference>
<dbReference type="Ensembl" id="ENSMMMT00000009739.1">
    <property type="protein sequence ID" value="ENSMMMP00000008536.1"/>
    <property type="gene ID" value="ENSMMMG00000007638.1"/>
</dbReference>
<evidence type="ECO:0000313" key="5">
    <source>
        <dbReference type="Ensembl" id="ENSMMMP00000008536.1"/>
    </source>
</evidence>
<evidence type="ECO:0000256" key="1">
    <source>
        <dbReference type="ARBA" id="ARBA00004613"/>
    </source>
</evidence>
<keyword evidence="6" id="KW-1185">Reference proteome</keyword>
<dbReference type="Proteomes" id="UP000694407">
    <property type="component" value="Unplaced"/>
</dbReference>
<name>A0A8C5Z3A8_MARMA</name>
<dbReference type="GeneTree" id="ENSGT00940000153470"/>
<protein>
    <recommendedName>
        <fullName evidence="4">MGT5A-like N-terminal domain-containing protein</fullName>
    </recommendedName>
</protein>
<evidence type="ECO:0000256" key="3">
    <source>
        <dbReference type="ARBA" id="ARBA00023180"/>
    </source>
</evidence>
<keyword evidence="2" id="KW-0964">Secreted</keyword>
<evidence type="ECO:0000313" key="6">
    <source>
        <dbReference type="Proteomes" id="UP000694407"/>
    </source>
</evidence>
<feature type="domain" description="MGT5A-like N-terminal" evidence="4">
    <location>
        <begin position="6"/>
        <end position="71"/>
    </location>
</feature>
<comment type="subcellular location">
    <subcellularLocation>
        <location evidence="1">Secreted</location>
    </subcellularLocation>
</comment>
<reference evidence="5" key="2">
    <citation type="submission" date="2025-09" db="UniProtKB">
        <authorList>
            <consortium name="Ensembl"/>
        </authorList>
    </citation>
    <scope>IDENTIFICATION</scope>
</reference>
<dbReference type="PANTHER" id="PTHR46941:SF1">
    <property type="entry name" value="COILED-COIL DOMAIN-CONTAINING PROTEIN 126"/>
    <property type="match status" value="1"/>
</dbReference>
<dbReference type="GO" id="GO:0005576">
    <property type="term" value="C:extracellular region"/>
    <property type="evidence" value="ECO:0007669"/>
    <property type="project" value="UniProtKB-SubCell"/>
</dbReference>
<accession>A0A8C5Z3A8</accession>
<organism evidence="5 6">
    <name type="scientific">Marmota marmota marmota</name>
    <name type="common">Alpine marmot</name>
    <dbReference type="NCBI Taxonomy" id="9994"/>
    <lineage>
        <taxon>Eukaryota</taxon>
        <taxon>Metazoa</taxon>
        <taxon>Chordata</taxon>
        <taxon>Craniata</taxon>
        <taxon>Vertebrata</taxon>
        <taxon>Euteleostomi</taxon>
        <taxon>Mammalia</taxon>
        <taxon>Eutheria</taxon>
        <taxon>Euarchontoglires</taxon>
        <taxon>Glires</taxon>
        <taxon>Rodentia</taxon>
        <taxon>Sciuromorpha</taxon>
        <taxon>Sciuridae</taxon>
        <taxon>Xerinae</taxon>
        <taxon>Marmotini</taxon>
        <taxon>Marmota</taxon>
    </lineage>
</organism>
<sequence length="103" mass="11859">MFFLFLKNMAQKLSLLLLAFGLTWGLMLLCYTFQQPRHQSSVKLCEQILDLSKRFVKALAEENKITVCCSNSLAGQHGKRKKKQSKRSSSRKKVLYCVQAIFL</sequence>
<reference evidence="5" key="1">
    <citation type="submission" date="2025-08" db="UniProtKB">
        <authorList>
            <consortium name="Ensembl"/>
        </authorList>
    </citation>
    <scope>IDENTIFICATION</scope>
</reference>
<dbReference type="GO" id="GO:0016020">
    <property type="term" value="C:membrane"/>
    <property type="evidence" value="ECO:0007669"/>
    <property type="project" value="TreeGrafter"/>
</dbReference>
<dbReference type="AlphaFoldDB" id="A0A8C5Z3A8"/>
<evidence type="ECO:0000256" key="2">
    <source>
        <dbReference type="ARBA" id="ARBA00022525"/>
    </source>
</evidence>
<evidence type="ECO:0000259" key="4">
    <source>
        <dbReference type="Pfam" id="PF15027"/>
    </source>
</evidence>